<keyword evidence="2" id="KW-1185">Reference proteome</keyword>
<sequence length="461" mass="51992">MGTMKIWVAEDKSMAALTVSGNCDSDDWSVVMDMNKSVNTGTCIASDDAAGVKYVLVENLLIGNTPISTPIPTRDESKVSVFTGHDDPSCNEPSTATIREGGCGDTDLFECTQMGTYYGQCTCSSSRDDYLQSAFKNSGVFMIEYYNDVNCNKLVSTYVYRADGKCHYFTFGVMKIRVAQDNSMAALLASTNCESKDWYVALDLNVSVNTGACIPNNDYFSNAEKYVFVGDPSSNTLPTPNSSNYGKRLWPDRGHSLCTREFGATNMCRDFDDGLSGTYLLQLSNQLFQHKQLMTAYLPQNGFYGISELPSPPEHLLLFYILVNRRVFNLWKVACIRNYNPTHPQELEYCQCVNQQLIHGISIARRIQHLIGQYELDSEWCELLKQRDEMLYQEAHSVLSDLCDRDLRERFYKQRRAFLDNEMPQKAAGTVACKQGKRELHDYIHEMRVLAASLVGNPLQI</sequence>
<evidence type="ECO:0000313" key="2">
    <source>
        <dbReference type="Proteomes" id="UP000237271"/>
    </source>
</evidence>
<organism evidence="1 2">
    <name type="scientific">Phytophthora palmivora</name>
    <dbReference type="NCBI Taxonomy" id="4796"/>
    <lineage>
        <taxon>Eukaryota</taxon>
        <taxon>Sar</taxon>
        <taxon>Stramenopiles</taxon>
        <taxon>Oomycota</taxon>
        <taxon>Peronosporomycetes</taxon>
        <taxon>Peronosporales</taxon>
        <taxon>Peronosporaceae</taxon>
        <taxon>Phytophthora</taxon>
    </lineage>
</organism>
<dbReference type="Proteomes" id="UP000237271">
    <property type="component" value="Unassembled WGS sequence"/>
</dbReference>
<dbReference type="EMBL" id="NCKW01000631">
    <property type="protein sequence ID" value="POM80203.1"/>
    <property type="molecule type" value="Genomic_DNA"/>
</dbReference>
<name>A0A2P4YQV2_9STRA</name>
<accession>A0A2P4YQV2</accession>
<gene>
    <name evidence="1" type="ORF">PHPALM_1992</name>
</gene>
<comment type="caution">
    <text evidence="1">The sequence shown here is derived from an EMBL/GenBank/DDBJ whole genome shotgun (WGS) entry which is preliminary data.</text>
</comment>
<reference evidence="1 2" key="1">
    <citation type="journal article" date="2017" name="Genome Biol. Evol.">
        <title>Phytophthora megakarya and P. palmivora, closely related causal agents of cacao black pod rot, underwent increases in genome sizes and gene numbers by different mechanisms.</title>
        <authorList>
            <person name="Ali S.S."/>
            <person name="Shao J."/>
            <person name="Lary D.J."/>
            <person name="Kronmiller B."/>
            <person name="Shen D."/>
            <person name="Strem M.D."/>
            <person name="Amoako-Attah I."/>
            <person name="Akrofi A.Y."/>
            <person name="Begoude B.A."/>
            <person name="Ten Hoopen G.M."/>
            <person name="Coulibaly K."/>
            <person name="Kebe B.I."/>
            <person name="Melnick R.L."/>
            <person name="Guiltinan M.J."/>
            <person name="Tyler B.M."/>
            <person name="Meinhardt L.W."/>
            <person name="Bailey B.A."/>
        </authorList>
    </citation>
    <scope>NUCLEOTIDE SEQUENCE [LARGE SCALE GENOMIC DNA]</scope>
    <source>
        <strain evidence="2">sbr112.9</strain>
    </source>
</reference>
<proteinExistence type="predicted"/>
<dbReference type="AlphaFoldDB" id="A0A2P4YQV2"/>
<evidence type="ECO:0000313" key="1">
    <source>
        <dbReference type="EMBL" id="POM80203.1"/>
    </source>
</evidence>
<protein>
    <submittedName>
        <fullName evidence="1">Uncharacterized protein</fullName>
    </submittedName>
</protein>
<dbReference type="OrthoDB" id="128922at2759"/>